<reference evidence="2 3" key="1">
    <citation type="submission" date="2015-01" db="EMBL/GenBank/DDBJ databases">
        <title>The Genome Sequence of Rhinocladiella mackenzie CBS 650.93.</title>
        <authorList>
            <consortium name="The Broad Institute Genomics Platform"/>
            <person name="Cuomo C."/>
            <person name="de Hoog S."/>
            <person name="Gorbushina A."/>
            <person name="Stielow B."/>
            <person name="Teixiera M."/>
            <person name="Abouelleil A."/>
            <person name="Chapman S.B."/>
            <person name="Priest M."/>
            <person name="Young S.K."/>
            <person name="Wortman J."/>
            <person name="Nusbaum C."/>
            <person name="Birren B."/>
        </authorList>
    </citation>
    <scope>NUCLEOTIDE SEQUENCE [LARGE SCALE GENOMIC DNA]</scope>
    <source>
        <strain evidence="2 3">CBS 650.93</strain>
    </source>
</reference>
<feature type="region of interest" description="Disordered" evidence="1">
    <location>
        <begin position="1"/>
        <end position="135"/>
    </location>
</feature>
<dbReference type="InterPro" id="IPR053263">
    <property type="entry name" value="Euk_RPA34_RNAP_subunit"/>
</dbReference>
<dbReference type="Pfam" id="PF08208">
    <property type="entry name" value="RNA_polI_A34"/>
    <property type="match status" value="1"/>
</dbReference>
<keyword evidence="3" id="KW-1185">Reference proteome</keyword>
<gene>
    <name evidence="2" type="ORF">Z518_09765</name>
</gene>
<feature type="compositionally biased region" description="Low complexity" evidence="1">
    <location>
        <begin position="33"/>
        <end position="46"/>
    </location>
</feature>
<dbReference type="Gene3D" id="6.20.250.70">
    <property type="match status" value="1"/>
</dbReference>
<accession>A0A0D2IVG7</accession>
<dbReference type="GO" id="GO:0006360">
    <property type="term" value="P:transcription by RNA polymerase I"/>
    <property type="evidence" value="ECO:0007669"/>
    <property type="project" value="InterPro"/>
</dbReference>
<feature type="region of interest" description="Disordered" evidence="1">
    <location>
        <begin position="298"/>
        <end position="352"/>
    </location>
</feature>
<dbReference type="OrthoDB" id="76224at2759"/>
<dbReference type="GeneID" id="25297836"/>
<dbReference type="VEuPathDB" id="FungiDB:Z518_09765"/>
<evidence type="ECO:0008006" key="4">
    <source>
        <dbReference type="Google" id="ProtNLM"/>
    </source>
</evidence>
<organism evidence="2 3">
    <name type="scientific">Rhinocladiella mackenziei CBS 650.93</name>
    <dbReference type="NCBI Taxonomy" id="1442369"/>
    <lineage>
        <taxon>Eukaryota</taxon>
        <taxon>Fungi</taxon>
        <taxon>Dikarya</taxon>
        <taxon>Ascomycota</taxon>
        <taxon>Pezizomycotina</taxon>
        <taxon>Eurotiomycetes</taxon>
        <taxon>Chaetothyriomycetidae</taxon>
        <taxon>Chaetothyriales</taxon>
        <taxon>Herpotrichiellaceae</taxon>
        <taxon>Rhinocladiella</taxon>
    </lineage>
</organism>
<dbReference type="HOGENOM" id="CLU_068907_0_0_1"/>
<dbReference type="STRING" id="1442369.A0A0D2IVG7"/>
<feature type="compositionally biased region" description="Low complexity" evidence="1">
    <location>
        <begin position="86"/>
        <end position="99"/>
    </location>
</feature>
<dbReference type="RefSeq" id="XP_013267836.1">
    <property type="nucleotide sequence ID" value="XM_013412382.1"/>
</dbReference>
<dbReference type="Proteomes" id="UP000053617">
    <property type="component" value="Unassembled WGS sequence"/>
</dbReference>
<dbReference type="PANTHER" id="PTHR28155:SF1">
    <property type="entry name" value="DNA-DIRECTED RNA POLYMERASE I SUBUNIT RPA34.5-DOMAIN-CONTAINING PROTEIN"/>
    <property type="match status" value="1"/>
</dbReference>
<dbReference type="InterPro" id="IPR013240">
    <property type="entry name" value="DNA-dir_RNA_pol1_su_RPA34"/>
</dbReference>
<dbReference type="EMBL" id="KN847482">
    <property type="protein sequence ID" value="KIX00700.1"/>
    <property type="molecule type" value="Genomic_DNA"/>
</dbReference>
<dbReference type="PANTHER" id="PTHR28155">
    <property type="entry name" value="ACR243WP"/>
    <property type="match status" value="1"/>
</dbReference>
<dbReference type="AlphaFoldDB" id="A0A0D2IVG7"/>
<protein>
    <recommendedName>
        <fullName evidence="4">DNA-directed RNA polymerase I subunit RPA34</fullName>
    </recommendedName>
</protein>
<evidence type="ECO:0000313" key="3">
    <source>
        <dbReference type="Proteomes" id="UP000053617"/>
    </source>
</evidence>
<evidence type="ECO:0000256" key="1">
    <source>
        <dbReference type="SAM" id="MobiDB-lite"/>
    </source>
</evidence>
<feature type="compositionally biased region" description="Basic and acidic residues" evidence="1">
    <location>
        <begin position="314"/>
        <end position="329"/>
    </location>
</feature>
<proteinExistence type="predicted"/>
<evidence type="ECO:0000313" key="2">
    <source>
        <dbReference type="EMBL" id="KIX00700.1"/>
    </source>
</evidence>
<sequence>MAKFKVTARQSQLSEERVQDSSDEDEHPVEQDTPTSKSRATRSKTTNGPKVQTSNSKKKSPTPELYSASTADSDEDESPMLEDGQNGSENESVTSSGSSQKRSSPAPWAEPSRKKAKTASYAMTKIAPKPFKAPPGYEPTTLSASDYASDLASFLEDLSGKQIWHISVPDTVPIESIKGLDIQAAAEGQPILRRNGVDYNMQASASKNEVILFPQQTNTAYTNQRRVDKTFHLREMSKKPQSHEGISLVFTATKNGEPKAVRQQPEGLKVRYVPYGAPAIAEYSGDMEMRDTFQIPDEIEEMSPGPKSKKLKQVKGDLGHEKSPEKMRGADAVVSPAKKKKKKRKLVGENIL</sequence>
<name>A0A0D2IVG7_9EURO</name>